<dbReference type="GeneID" id="81444301"/>
<dbReference type="PANTHER" id="PTHR38420:SF3">
    <property type="entry name" value="5',5'''-P-1,P-4-TETRAPHOSPHATE PHOSPHORYLASE 2"/>
    <property type="match status" value="1"/>
</dbReference>
<evidence type="ECO:0000313" key="3">
    <source>
        <dbReference type="EMBL" id="KAJ5354997.1"/>
    </source>
</evidence>
<dbReference type="Pfam" id="PF09830">
    <property type="entry name" value="ATP_transf"/>
    <property type="match status" value="1"/>
</dbReference>
<reference evidence="3" key="1">
    <citation type="submission" date="2022-11" db="EMBL/GenBank/DDBJ databases">
        <authorList>
            <person name="Petersen C."/>
        </authorList>
    </citation>
    <scope>NUCLEOTIDE SEQUENCE</scope>
    <source>
        <strain evidence="3">IBT 29864</strain>
    </source>
</reference>
<accession>A0A9W9R7D1</accession>
<gene>
    <name evidence="3" type="ORF">N7496_012209</name>
</gene>
<evidence type="ECO:0000259" key="1">
    <source>
        <dbReference type="Pfam" id="PF09830"/>
    </source>
</evidence>
<sequence length="349" mass="37767">MQLGLSENLTALVARRFTAARDGGHLIFSSTHLSIISTAGIPSHIQFQLRYCPALGMKPQDLKQAVPAGPKPPKFDPFENPSPDLLLASFPPQNPTHALVLNKFPVIPNHFILATKAWKAQTDLLETADLEATYECLRTWGDGPSTNPNTSRLFAFFNSGEDSGASQPHRHLQFLPVEDMHQPGTESWTPLIDLLTTQPHTPQSFQSHPSLPFTHFALPIPKNPTPESLHAIYIALYRAAVGAVQGREPRDGLPSLATHGPSAISYNLAMTLETMMIAPRRAETARVPVDIAAAGDIADPGVISLNGTILAGTLMVKAEAEWDVLRAKPEVLGRLLRDVGIPGTGHALL</sequence>
<dbReference type="InterPro" id="IPR036265">
    <property type="entry name" value="HIT-like_sf"/>
</dbReference>
<dbReference type="Pfam" id="PF19327">
    <property type="entry name" value="Ap4A_phos_N"/>
    <property type="match status" value="1"/>
</dbReference>
<keyword evidence="4" id="KW-1185">Reference proteome</keyword>
<dbReference type="OrthoDB" id="10267950at2759"/>
<protein>
    <submittedName>
        <fullName evidence="3">Uncharacterized protein</fullName>
    </submittedName>
</protein>
<dbReference type="PANTHER" id="PTHR38420">
    <property type="entry name" value="AP-4-A PHOSPHORYLASE II"/>
    <property type="match status" value="1"/>
</dbReference>
<comment type="caution">
    <text evidence="3">The sequence shown here is derived from an EMBL/GenBank/DDBJ whole genome shotgun (WGS) entry which is preliminary data.</text>
</comment>
<organism evidence="3 4">
    <name type="scientific">Penicillium cataractarum</name>
    <dbReference type="NCBI Taxonomy" id="2100454"/>
    <lineage>
        <taxon>Eukaryota</taxon>
        <taxon>Fungi</taxon>
        <taxon>Dikarya</taxon>
        <taxon>Ascomycota</taxon>
        <taxon>Pezizomycotina</taxon>
        <taxon>Eurotiomycetes</taxon>
        <taxon>Eurotiomycetidae</taxon>
        <taxon>Eurotiales</taxon>
        <taxon>Aspergillaceae</taxon>
        <taxon>Penicillium</taxon>
    </lineage>
</organism>
<feature type="domain" description="Ap4A phosphorylase 1/2 N-terminal" evidence="2">
    <location>
        <begin position="7"/>
        <end position="181"/>
    </location>
</feature>
<feature type="domain" description="ATP adenylyltransferase C-terminal" evidence="1">
    <location>
        <begin position="209"/>
        <end position="342"/>
    </location>
</feature>
<dbReference type="GO" id="GO:0009117">
    <property type="term" value="P:nucleotide metabolic process"/>
    <property type="evidence" value="ECO:0007669"/>
    <property type="project" value="InterPro"/>
</dbReference>
<evidence type="ECO:0000313" key="4">
    <source>
        <dbReference type="Proteomes" id="UP001147782"/>
    </source>
</evidence>
<proteinExistence type="predicted"/>
<evidence type="ECO:0000259" key="2">
    <source>
        <dbReference type="Pfam" id="PF19327"/>
    </source>
</evidence>
<dbReference type="AlphaFoldDB" id="A0A9W9R7D1"/>
<dbReference type="Gene3D" id="3.30.428.70">
    <property type="match status" value="1"/>
</dbReference>
<dbReference type="InterPro" id="IPR043171">
    <property type="entry name" value="Ap4A_phos1/2-like"/>
</dbReference>
<dbReference type="RefSeq" id="XP_056549020.1">
    <property type="nucleotide sequence ID" value="XM_056705122.1"/>
</dbReference>
<dbReference type="InterPro" id="IPR009163">
    <property type="entry name" value="Ap4A_phos1/2"/>
</dbReference>
<dbReference type="Proteomes" id="UP001147782">
    <property type="component" value="Unassembled WGS sequence"/>
</dbReference>
<dbReference type="EMBL" id="JAPZBS010000010">
    <property type="protein sequence ID" value="KAJ5354997.1"/>
    <property type="molecule type" value="Genomic_DNA"/>
</dbReference>
<dbReference type="InterPro" id="IPR045759">
    <property type="entry name" value="Ap4A_phos1/2_N"/>
</dbReference>
<dbReference type="SUPFAM" id="SSF54197">
    <property type="entry name" value="HIT-like"/>
    <property type="match status" value="1"/>
</dbReference>
<dbReference type="GO" id="GO:0003877">
    <property type="term" value="F:ATP:ADP adenylyltransferase activity"/>
    <property type="evidence" value="ECO:0007669"/>
    <property type="project" value="InterPro"/>
</dbReference>
<dbReference type="GO" id="GO:0005524">
    <property type="term" value="F:ATP binding"/>
    <property type="evidence" value="ECO:0007669"/>
    <property type="project" value="InterPro"/>
</dbReference>
<reference evidence="3" key="2">
    <citation type="journal article" date="2023" name="IMA Fungus">
        <title>Comparative genomic study of the Penicillium genus elucidates a diverse pangenome and 15 lateral gene transfer events.</title>
        <authorList>
            <person name="Petersen C."/>
            <person name="Sorensen T."/>
            <person name="Nielsen M.R."/>
            <person name="Sondergaard T.E."/>
            <person name="Sorensen J.L."/>
            <person name="Fitzpatrick D.A."/>
            <person name="Frisvad J.C."/>
            <person name="Nielsen K.L."/>
        </authorList>
    </citation>
    <scope>NUCLEOTIDE SEQUENCE</scope>
    <source>
        <strain evidence="3">IBT 29864</strain>
    </source>
</reference>
<name>A0A9W9R7D1_9EURO</name>
<dbReference type="InterPro" id="IPR019200">
    <property type="entry name" value="ATP_adenylylTrfase_C"/>
</dbReference>